<dbReference type="PANTHER" id="PTHR43792:SF13">
    <property type="entry name" value="ACETYLTRANSFERASE"/>
    <property type="match status" value="1"/>
</dbReference>
<dbReference type="Gene3D" id="3.40.630.30">
    <property type="match status" value="1"/>
</dbReference>
<dbReference type="KEGG" id="scs:Sta7437_1173"/>
<evidence type="ECO:0000259" key="1">
    <source>
        <dbReference type="PROSITE" id="PS51186"/>
    </source>
</evidence>
<dbReference type="PROSITE" id="PS51186">
    <property type="entry name" value="GNAT"/>
    <property type="match status" value="1"/>
</dbReference>
<dbReference type="RefSeq" id="WP_015192417.1">
    <property type="nucleotide sequence ID" value="NC_019748.1"/>
</dbReference>
<gene>
    <name evidence="2" type="ordered locus">Sta7437_1173</name>
</gene>
<dbReference type="GO" id="GO:0016747">
    <property type="term" value="F:acyltransferase activity, transferring groups other than amino-acyl groups"/>
    <property type="evidence" value="ECO:0007669"/>
    <property type="project" value="InterPro"/>
</dbReference>
<dbReference type="InterPro" id="IPR000182">
    <property type="entry name" value="GNAT_dom"/>
</dbReference>
<keyword evidence="3" id="KW-1185">Reference proteome</keyword>
<dbReference type="InterPro" id="IPR016181">
    <property type="entry name" value="Acyl_CoA_acyltransferase"/>
</dbReference>
<dbReference type="OrthoDB" id="452315at2"/>
<protein>
    <submittedName>
        <fullName evidence="2">GCN5-related N-acetyltransferase</fullName>
    </submittedName>
</protein>
<dbReference type="PANTHER" id="PTHR43792">
    <property type="entry name" value="GNAT FAMILY, PUTATIVE (AFU_ORTHOLOGUE AFUA_3G00765)-RELATED-RELATED"/>
    <property type="match status" value="1"/>
</dbReference>
<proteinExistence type="predicted"/>
<dbReference type="eggNOG" id="COG1670">
    <property type="taxonomic scope" value="Bacteria"/>
</dbReference>
<dbReference type="Proteomes" id="UP000010473">
    <property type="component" value="Chromosome"/>
</dbReference>
<dbReference type="HOGENOM" id="CLU_013985_28_0_3"/>
<dbReference type="SUPFAM" id="SSF55729">
    <property type="entry name" value="Acyl-CoA N-acyltransferases (Nat)"/>
    <property type="match status" value="1"/>
</dbReference>
<evidence type="ECO:0000313" key="2">
    <source>
        <dbReference type="EMBL" id="AFZ34744.1"/>
    </source>
</evidence>
<dbReference type="AlphaFoldDB" id="K9XRN6"/>
<dbReference type="EMBL" id="CP003653">
    <property type="protein sequence ID" value="AFZ34744.1"/>
    <property type="molecule type" value="Genomic_DNA"/>
</dbReference>
<reference evidence="3" key="1">
    <citation type="journal article" date="2013" name="Proc. Natl. Acad. Sci. U.S.A.">
        <title>Improving the coverage of the cyanobacterial phylum using diversity-driven genome sequencing.</title>
        <authorList>
            <person name="Shih P.M."/>
            <person name="Wu D."/>
            <person name="Latifi A."/>
            <person name="Axen S.D."/>
            <person name="Fewer D.P."/>
            <person name="Talla E."/>
            <person name="Calteau A."/>
            <person name="Cai F."/>
            <person name="Tandeau de Marsac N."/>
            <person name="Rippka R."/>
            <person name="Herdman M."/>
            <person name="Sivonen K."/>
            <person name="Coursin T."/>
            <person name="Laurent T."/>
            <person name="Goodwin L."/>
            <person name="Nolan M."/>
            <person name="Davenport K.W."/>
            <person name="Han C.S."/>
            <person name="Rubin E.M."/>
            <person name="Eisen J.A."/>
            <person name="Woyke T."/>
            <person name="Gugger M."/>
            <person name="Kerfeld C.A."/>
        </authorList>
    </citation>
    <scope>NUCLEOTIDE SEQUENCE [LARGE SCALE GENOMIC DNA]</scope>
    <source>
        <strain evidence="3">ATCC 29371 / PCC 7437</strain>
    </source>
</reference>
<evidence type="ECO:0000313" key="3">
    <source>
        <dbReference type="Proteomes" id="UP000010473"/>
    </source>
</evidence>
<sequence>MAVEIVPCSLEHIKLLIEDADDFSRVYGFRVIEGYLPFEGALQYSLDRLQTAQIWHPWLPYLFLFRPERALVGLGGFKSVPDSQRTVEIGYSVAPDYQSRGLATSAASQLIEIAFASGLVNCVCAYTLAETSASTRVLEKCGMTKVSEIVDPEDGKVWRWEIKPFIKNSERL</sequence>
<dbReference type="STRING" id="111780.Sta7437_1173"/>
<accession>K9XRN6</accession>
<dbReference type="Pfam" id="PF13302">
    <property type="entry name" value="Acetyltransf_3"/>
    <property type="match status" value="1"/>
</dbReference>
<dbReference type="InterPro" id="IPR051531">
    <property type="entry name" value="N-acetyltransferase"/>
</dbReference>
<dbReference type="CDD" id="cd04301">
    <property type="entry name" value="NAT_SF"/>
    <property type="match status" value="1"/>
</dbReference>
<organism evidence="2 3">
    <name type="scientific">Stanieria cyanosphaera (strain ATCC 29371 / PCC 7437)</name>
    <dbReference type="NCBI Taxonomy" id="111780"/>
    <lineage>
        <taxon>Bacteria</taxon>
        <taxon>Bacillati</taxon>
        <taxon>Cyanobacteriota</taxon>
        <taxon>Cyanophyceae</taxon>
        <taxon>Pleurocapsales</taxon>
        <taxon>Dermocarpellaceae</taxon>
        <taxon>Stanieria</taxon>
    </lineage>
</organism>
<name>K9XRN6_STAC7</name>
<feature type="domain" description="N-acetyltransferase" evidence="1">
    <location>
        <begin position="3"/>
        <end position="166"/>
    </location>
</feature>